<keyword evidence="1" id="KW-1133">Transmembrane helix</keyword>
<keyword evidence="1" id="KW-0812">Transmembrane</keyword>
<name>A0A3E2BKP7_9BACT</name>
<dbReference type="EMBL" id="QUAH01000010">
    <property type="protein sequence ID" value="RFT15308.1"/>
    <property type="molecule type" value="Genomic_DNA"/>
</dbReference>
<evidence type="ECO:0000313" key="2">
    <source>
        <dbReference type="EMBL" id="RFT15308.1"/>
    </source>
</evidence>
<keyword evidence="1" id="KW-0472">Membrane</keyword>
<organism evidence="2 3">
    <name type="scientific">Candidatus Saccharicenans subterraneus</name>
    <dbReference type="NCBI Taxonomy" id="2508984"/>
    <lineage>
        <taxon>Bacteria</taxon>
        <taxon>Candidatus Aminicenantota</taxon>
        <taxon>Candidatus Aminicenantia</taxon>
        <taxon>Candidatus Aminicenantales</taxon>
        <taxon>Candidatus Saccharicenantaceae</taxon>
        <taxon>Candidatus Saccharicenans</taxon>
    </lineage>
</organism>
<reference evidence="2 3" key="1">
    <citation type="submission" date="2018-08" db="EMBL/GenBank/DDBJ databases">
        <title>Genome analysis of the thermophilic bacterium of the candidate phylum Aminicenantes from deep subsurface aquifer revealed its physiology and ecological role.</title>
        <authorList>
            <person name="Kadnikov V.V."/>
            <person name="Mardanov A.V."/>
            <person name="Beletsky A.V."/>
            <person name="Karnachuk O.V."/>
            <person name="Ravin N.V."/>
        </authorList>
    </citation>
    <scope>NUCLEOTIDE SEQUENCE [LARGE SCALE GENOMIC DNA]</scope>
    <source>
        <strain evidence="2">BY38</strain>
    </source>
</reference>
<gene>
    <name evidence="2" type="ORF">OP8BY_0417</name>
</gene>
<sequence length="55" mass="6530">MLTLLEQPQKLLLLDYDVMKLKEKFNLKKDMGLGIIFTPWFPDFSVIIFTAMAWH</sequence>
<comment type="caution">
    <text evidence="2">The sequence shown here is derived from an EMBL/GenBank/DDBJ whole genome shotgun (WGS) entry which is preliminary data.</text>
</comment>
<evidence type="ECO:0000256" key="1">
    <source>
        <dbReference type="SAM" id="Phobius"/>
    </source>
</evidence>
<dbReference type="Proteomes" id="UP000257323">
    <property type="component" value="Unassembled WGS sequence"/>
</dbReference>
<dbReference type="AlphaFoldDB" id="A0A3E2BKP7"/>
<evidence type="ECO:0000313" key="3">
    <source>
        <dbReference type="Proteomes" id="UP000257323"/>
    </source>
</evidence>
<protein>
    <submittedName>
        <fullName evidence="2">Uncharacterized protein</fullName>
    </submittedName>
</protein>
<proteinExistence type="predicted"/>
<accession>A0A3E2BKP7</accession>
<feature type="transmembrane region" description="Helical" evidence="1">
    <location>
        <begin position="31"/>
        <end position="54"/>
    </location>
</feature>